<name>A0A9P0EYN3_BEMTA</name>
<gene>
    <name evidence="1" type="ORF">BEMITA_LOCUS3972</name>
</gene>
<evidence type="ECO:0000313" key="1">
    <source>
        <dbReference type="EMBL" id="CAH0384671.1"/>
    </source>
</evidence>
<protein>
    <submittedName>
        <fullName evidence="1">Uncharacterized protein</fullName>
    </submittedName>
</protein>
<dbReference type="EMBL" id="OU963863">
    <property type="protein sequence ID" value="CAH0384671.1"/>
    <property type="molecule type" value="Genomic_DNA"/>
</dbReference>
<accession>A0A9P0EYN3</accession>
<sequence>MAALLGPKPSMKRSVHTLAIQAPPFKRLFEGESDYEIRDFLKDFETHYRNYSDKEKREQLRCHLGKRAVLYYDNKVVSFINCRSFDEVKQKLIEYFDDEEDALERYAACKQKSDEDPLDFVQTKRKLARNLWFNISEAQLVQNIKMGLTPQYRAIVLISRDSTIQELVRSVKNAKLVVPATEKEGKSLLAINHPAGHDQLLESRVKAAENTLATLVSAVESIRADGSEHSHIGRFEAGLGQGSGRNSRGRKKATSFGVRRYKNFQQQNNAGGTVKATVREKGHVKIFPITSKEALDPSSVAVKSHDTFDTKIYPSSNFPEKNECLKSFTESNVGARGATVTHDPKRAISEETENSLKDDCKKARRYMIKSNFSDEEVILDKSGYDFSDSDTANYEPIYIRSVILVQDKNVKQEVHSLSDFNDTNFGSNAILSSISDRSEEIGVNKGSVESVTERGDPDSFKICKSEEKPAAFEVQEGDLQNIQIFLRNSEVPLLEKMQETGIEASKLENEVEVLTVTSDELELTCGLRVSGKQNERSDFLNIDAASREVYKVKRMREKKRGCTTANYTDDAKSEFNKKVCLKIDEVLLSEVVSYCRPGIRITDKKRISSPCRRCHPTEVTPITSRPNRLWQTAGRLIPVGAYGILVIPVLRSEVSPWAYRLIRKMSSCLHPWVSLSRFSQGISPIVIPPCPDNRAGEQPKSILGHPRGHAAVKPRAIFKPGSSYINLWAGSGAFLLKGRRGHQASGHSKASLDILGDTLQSWQGRSNDNIIVEQPFPSSLSIGFALVYSRPIHTRKFWQDWSPFRRDDRQTSNTQHRRIPDPYPSISFVWVHSFRPPWPAKAGCQSADNRVVLTLGIKGL</sequence>
<evidence type="ECO:0000313" key="2">
    <source>
        <dbReference type="Proteomes" id="UP001152759"/>
    </source>
</evidence>
<dbReference type="AlphaFoldDB" id="A0A9P0EYN3"/>
<dbReference type="Proteomes" id="UP001152759">
    <property type="component" value="Chromosome 2"/>
</dbReference>
<organism evidence="1 2">
    <name type="scientific">Bemisia tabaci</name>
    <name type="common">Sweetpotato whitefly</name>
    <name type="synonym">Aleurodes tabaci</name>
    <dbReference type="NCBI Taxonomy" id="7038"/>
    <lineage>
        <taxon>Eukaryota</taxon>
        <taxon>Metazoa</taxon>
        <taxon>Ecdysozoa</taxon>
        <taxon>Arthropoda</taxon>
        <taxon>Hexapoda</taxon>
        <taxon>Insecta</taxon>
        <taxon>Pterygota</taxon>
        <taxon>Neoptera</taxon>
        <taxon>Paraneoptera</taxon>
        <taxon>Hemiptera</taxon>
        <taxon>Sternorrhyncha</taxon>
        <taxon>Aleyrodoidea</taxon>
        <taxon>Aleyrodidae</taxon>
        <taxon>Aleyrodinae</taxon>
        <taxon>Bemisia</taxon>
    </lineage>
</organism>
<reference evidence="1" key="1">
    <citation type="submission" date="2021-12" db="EMBL/GenBank/DDBJ databases">
        <authorList>
            <person name="King R."/>
        </authorList>
    </citation>
    <scope>NUCLEOTIDE SEQUENCE</scope>
</reference>
<proteinExistence type="predicted"/>
<keyword evidence="2" id="KW-1185">Reference proteome</keyword>